<feature type="signal peptide" evidence="1">
    <location>
        <begin position="1"/>
        <end position="25"/>
    </location>
</feature>
<organism evidence="2 3">
    <name type="scientific">Streptomyces hesseae</name>
    <dbReference type="NCBI Taxonomy" id="3075519"/>
    <lineage>
        <taxon>Bacteria</taxon>
        <taxon>Bacillati</taxon>
        <taxon>Actinomycetota</taxon>
        <taxon>Actinomycetes</taxon>
        <taxon>Kitasatosporales</taxon>
        <taxon>Streptomycetaceae</taxon>
        <taxon>Streptomyces</taxon>
    </lineage>
</organism>
<evidence type="ECO:0000313" key="2">
    <source>
        <dbReference type="EMBL" id="MDT0452038.1"/>
    </source>
</evidence>
<evidence type="ECO:0000256" key="1">
    <source>
        <dbReference type="SAM" id="SignalP"/>
    </source>
</evidence>
<gene>
    <name evidence="2" type="ORF">RM609_23575</name>
</gene>
<evidence type="ECO:0000313" key="3">
    <source>
        <dbReference type="Proteomes" id="UP001180531"/>
    </source>
</evidence>
<dbReference type="EMBL" id="JAVRFI010000017">
    <property type="protein sequence ID" value="MDT0452038.1"/>
    <property type="molecule type" value="Genomic_DNA"/>
</dbReference>
<evidence type="ECO:0008006" key="4">
    <source>
        <dbReference type="Google" id="ProtNLM"/>
    </source>
</evidence>
<accession>A0ABU2SSR7</accession>
<dbReference type="RefSeq" id="WP_311613521.1">
    <property type="nucleotide sequence ID" value="NZ_JAVRFI010000017.1"/>
</dbReference>
<sequence>MRLFSRALTAGAVAATITLTGTAVAVADDLPPTGVEDFEYPQADKIFQDRGIKLKRGDGHITLATCDSRPGLIEIMTEQNPTKPADKVGGGRYCFRVTGKSGYLSVELPRVIGGIGNDYNVNVNMVTSNEEKSFKLDNNLWTSIGKTADPQSRDFTLLEITAKK</sequence>
<name>A0ABU2SSR7_9ACTN</name>
<comment type="caution">
    <text evidence="2">The sequence shown here is derived from an EMBL/GenBank/DDBJ whole genome shotgun (WGS) entry which is preliminary data.</text>
</comment>
<protein>
    <recommendedName>
        <fullName evidence="4">Secreted protein</fullName>
    </recommendedName>
</protein>
<keyword evidence="3" id="KW-1185">Reference proteome</keyword>
<keyword evidence="1" id="KW-0732">Signal</keyword>
<proteinExistence type="predicted"/>
<feature type="chain" id="PRO_5046943782" description="Secreted protein" evidence="1">
    <location>
        <begin position="26"/>
        <end position="164"/>
    </location>
</feature>
<reference evidence="2" key="1">
    <citation type="submission" date="2024-05" db="EMBL/GenBank/DDBJ databases">
        <title>30 novel species of actinomycetes from the DSMZ collection.</title>
        <authorList>
            <person name="Nouioui I."/>
        </authorList>
    </citation>
    <scope>NUCLEOTIDE SEQUENCE</scope>
    <source>
        <strain evidence="2">DSM 40473</strain>
    </source>
</reference>
<dbReference type="Proteomes" id="UP001180531">
    <property type="component" value="Unassembled WGS sequence"/>
</dbReference>